<evidence type="ECO:0000313" key="2">
    <source>
        <dbReference type="Proteomes" id="UP001212997"/>
    </source>
</evidence>
<accession>A0AAD5YH19</accession>
<dbReference type="AlphaFoldDB" id="A0AAD5YH19"/>
<dbReference type="Gene3D" id="1.50.10.10">
    <property type="match status" value="1"/>
</dbReference>
<protein>
    <recommendedName>
        <fullName evidence="3">Six-hairpin glycosidase-like protein</fullName>
    </recommendedName>
</protein>
<comment type="caution">
    <text evidence="1">The sequence shown here is derived from an EMBL/GenBank/DDBJ whole genome shotgun (WGS) entry which is preliminary data.</text>
</comment>
<dbReference type="GO" id="GO:0005975">
    <property type="term" value="P:carbohydrate metabolic process"/>
    <property type="evidence" value="ECO:0007669"/>
    <property type="project" value="InterPro"/>
</dbReference>
<name>A0AAD5YH19_9APHY</name>
<gene>
    <name evidence="1" type="ORF">NLI96_g7628</name>
</gene>
<evidence type="ECO:0000313" key="1">
    <source>
        <dbReference type="EMBL" id="KAJ3481482.1"/>
    </source>
</evidence>
<sequence>MMLTIGLHPPLRGIIFLITLSFTYASINRQAIVSLYNPVRTSSDPNTPMQVGNGNFAFGADVTGLQTFLPFAIMSTWGWKNDSFPPGRTLEDIKDYKGVSWDSHGRLVQYEFGGEADIQQWLISNPNRVNLGRVGLLFLDDEGREVVVEEKELEAVHQELDLWKGTIKSQFRYRGEQVKVEVRSSQSDSAIAVSVDSPLVLKGGLGLFLDFPWKDGSQKFSAPFVGTWNETSKHTTTLAHGPHFGVNVQAQITHTLVNSTFFTSIGSPDRLQVLRVSSDAHRYSVLPSRGQDSPLETVIGYSQNESRGVQHFDDIVSESEEAWNEYWTRSGFVDVLTGSTDPRANELQRRIILSRYLMRVNEASDLSPQESGLVNNGWYGKFHLEMTFWHLAHWALWNNWEILEKPMAMYQRFLQTSIDRAQDQEGYSSGARWSKMTDPSGRSAPGQINELLIWQQPHPIVFAEYEYRAKPQKKTLEKWRDVVSETANWMANFAWLNSTSGYYDLGPPMYVVSEDTSPNVTRNPAFELAYWRFGLDLASTWMERLGEQVPGPWKTVRDNLAPLPLENGLYSVYEGLEESFWEDPAYTNDHPALVGLHGWLPQTPGVDVKIAKATADKAYLSWNISNCWGWDFPMLAMSAARNGEPDTAIDWLLHPLFQFDVVGMPIGGVRVPTPYFPGSGSLLFAVAMMAKGWEGSSTDAPGFPRIGFNVTTEGMATAL</sequence>
<dbReference type="Proteomes" id="UP001212997">
    <property type="component" value="Unassembled WGS sequence"/>
</dbReference>
<dbReference type="SUPFAM" id="SSF48208">
    <property type="entry name" value="Six-hairpin glycosidases"/>
    <property type="match status" value="1"/>
</dbReference>
<dbReference type="GO" id="GO:0003824">
    <property type="term" value="F:catalytic activity"/>
    <property type="evidence" value="ECO:0007669"/>
    <property type="project" value="UniProtKB-ARBA"/>
</dbReference>
<dbReference type="EMBL" id="JANAWD010000319">
    <property type="protein sequence ID" value="KAJ3481482.1"/>
    <property type="molecule type" value="Genomic_DNA"/>
</dbReference>
<evidence type="ECO:0008006" key="3">
    <source>
        <dbReference type="Google" id="ProtNLM"/>
    </source>
</evidence>
<keyword evidence="2" id="KW-1185">Reference proteome</keyword>
<organism evidence="1 2">
    <name type="scientific">Meripilus lineatus</name>
    <dbReference type="NCBI Taxonomy" id="2056292"/>
    <lineage>
        <taxon>Eukaryota</taxon>
        <taxon>Fungi</taxon>
        <taxon>Dikarya</taxon>
        <taxon>Basidiomycota</taxon>
        <taxon>Agaricomycotina</taxon>
        <taxon>Agaricomycetes</taxon>
        <taxon>Polyporales</taxon>
        <taxon>Meripilaceae</taxon>
        <taxon>Meripilus</taxon>
    </lineage>
</organism>
<dbReference type="InterPro" id="IPR012341">
    <property type="entry name" value="6hp_glycosidase-like_sf"/>
</dbReference>
<proteinExistence type="predicted"/>
<dbReference type="InterPro" id="IPR008928">
    <property type="entry name" value="6-hairpin_glycosidase_sf"/>
</dbReference>
<reference evidence="1" key="1">
    <citation type="submission" date="2022-07" db="EMBL/GenBank/DDBJ databases">
        <title>Genome Sequence of Physisporinus lineatus.</title>
        <authorList>
            <person name="Buettner E."/>
        </authorList>
    </citation>
    <scope>NUCLEOTIDE SEQUENCE</scope>
    <source>
        <strain evidence="1">VT162</strain>
    </source>
</reference>